<organism evidence="12 13">
    <name type="scientific">Vagococcus vulneris</name>
    <dbReference type="NCBI Taxonomy" id="1977869"/>
    <lineage>
        <taxon>Bacteria</taxon>
        <taxon>Bacillati</taxon>
        <taxon>Bacillota</taxon>
        <taxon>Bacilli</taxon>
        <taxon>Lactobacillales</taxon>
        <taxon>Enterococcaceae</taxon>
        <taxon>Vagococcus</taxon>
    </lineage>
</organism>
<comment type="caution">
    <text evidence="9">Lacks conserved residue(s) required for the propagation of feature annotation.</text>
</comment>
<dbReference type="HAMAP" id="MF_00161">
    <property type="entry name" value="LspA"/>
    <property type="match status" value="1"/>
</dbReference>
<evidence type="ECO:0000313" key="12">
    <source>
        <dbReference type="EMBL" id="RST99541.1"/>
    </source>
</evidence>
<dbReference type="GO" id="GO:0005886">
    <property type="term" value="C:plasma membrane"/>
    <property type="evidence" value="ECO:0007669"/>
    <property type="project" value="UniProtKB-SubCell"/>
</dbReference>
<keyword evidence="4 9" id="KW-0812">Transmembrane</keyword>
<evidence type="ECO:0000256" key="9">
    <source>
        <dbReference type="HAMAP-Rule" id="MF_00161"/>
    </source>
</evidence>
<evidence type="ECO:0000256" key="7">
    <source>
        <dbReference type="ARBA" id="ARBA00022989"/>
    </source>
</evidence>
<dbReference type="EMBL" id="NGJS01000004">
    <property type="protein sequence ID" value="RST99541.1"/>
    <property type="molecule type" value="Genomic_DNA"/>
</dbReference>
<keyword evidence="13" id="KW-1185">Reference proteome</keyword>
<accession>A0A429ZZS4</accession>
<evidence type="ECO:0000256" key="5">
    <source>
        <dbReference type="ARBA" id="ARBA00022750"/>
    </source>
</evidence>
<comment type="similarity">
    <text evidence="1 9 11">Belongs to the peptidase A8 family.</text>
</comment>
<evidence type="ECO:0000256" key="1">
    <source>
        <dbReference type="ARBA" id="ARBA00006139"/>
    </source>
</evidence>
<evidence type="ECO:0000256" key="8">
    <source>
        <dbReference type="ARBA" id="ARBA00023136"/>
    </source>
</evidence>
<evidence type="ECO:0000256" key="4">
    <source>
        <dbReference type="ARBA" id="ARBA00022692"/>
    </source>
</evidence>
<protein>
    <recommendedName>
        <fullName evidence="9">Lipoprotein signal peptidase</fullName>
        <ecNumber evidence="9">3.4.23.36</ecNumber>
    </recommendedName>
    <alternativeName>
        <fullName evidence="9">Prolipoprotein signal peptidase</fullName>
    </alternativeName>
    <alternativeName>
        <fullName evidence="9">Signal peptidase II</fullName>
        <shortName evidence="9">SPase II</shortName>
    </alternativeName>
</protein>
<feature type="transmembrane region" description="Helical" evidence="9">
    <location>
        <begin position="121"/>
        <end position="143"/>
    </location>
</feature>
<dbReference type="RefSeq" id="WP_125983480.1">
    <property type="nucleotide sequence ID" value="NZ_NGJS01000004.1"/>
</dbReference>
<evidence type="ECO:0000256" key="10">
    <source>
        <dbReference type="RuleBase" id="RU000594"/>
    </source>
</evidence>
<comment type="subcellular location">
    <subcellularLocation>
        <location evidence="9">Cell membrane</location>
        <topology evidence="9">Multi-pass membrane protein</topology>
    </subcellularLocation>
</comment>
<comment type="catalytic activity">
    <reaction evidence="9 10">
        <text>Release of signal peptides from bacterial membrane prolipoproteins. Hydrolyzes -Xaa-Yaa-Zaa-|-(S,diacylglyceryl)Cys-, in which Xaa is hydrophobic (preferably Leu), and Yaa (Ala or Ser) and Zaa (Gly or Ala) have small, neutral side chains.</text>
        <dbReference type="EC" id="3.4.23.36"/>
    </reaction>
</comment>
<keyword evidence="3 9" id="KW-0645">Protease</keyword>
<dbReference type="GO" id="GO:0004190">
    <property type="term" value="F:aspartic-type endopeptidase activity"/>
    <property type="evidence" value="ECO:0007669"/>
    <property type="project" value="UniProtKB-UniRule"/>
</dbReference>
<keyword evidence="5 9" id="KW-0064">Aspartyl protease</keyword>
<keyword evidence="8 9" id="KW-0472">Membrane</keyword>
<gene>
    <name evidence="9" type="primary">lspA</name>
    <name evidence="12" type="ORF">CBF37_04230</name>
</gene>
<dbReference type="PANTHER" id="PTHR33695">
    <property type="entry name" value="LIPOPROTEIN SIGNAL PEPTIDASE"/>
    <property type="match status" value="1"/>
</dbReference>
<keyword evidence="7 9" id="KW-1133">Transmembrane helix</keyword>
<dbReference type="PANTHER" id="PTHR33695:SF1">
    <property type="entry name" value="LIPOPROTEIN SIGNAL PEPTIDASE"/>
    <property type="match status" value="1"/>
</dbReference>
<comment type="function">
    <text evidence="9 10">This protein specifically catalyzes the removal of signal peptides from prolipoproteins.</text>
</comment>
<dbReference type="AlphaFoldDB" id="A0A429ZZS4"/>
<evidence type="ECO:0000313" key="13">
    <source>
        <dbReference type="Proteomes" id="UP000287857"/>
    </source>
</evidence>
<comment type="caution">
    <text evidence="12">The sequence shown here is derived from an EMBL/GenBank/DDBJ whole genome shotgun (WGS) entry which is preliminary data.</text>
</comment>
<dbReference type="Proteomes" id="UP000287857">
    <property type="component" value="Unassembled WGS sequence"/>
</dbReference>
<sequence length="149" mass="16990">MLIYGLVIITAIIVDQLVKWWTVANIPMYETFGHNPILSLTYIQNRGGAWSIFDGHMWVLVLITIVALVVFPTILYKNRHESKWLTIGLSLIIGGALGNFIDRIRLGYVVDMFQTEFIHFPIFNVADVALNIGVICMFVYILFIEGKKN</sequence>
<dbReference type="UniPathway" id="UPA00665"/>
<dbReference type="PROSITE" id="PS00855">
    <property type="entry name" value="SPASE_II"/>
    <property type="match status" value="1"/>
</dbReference>
<feature type="transmembrane region" description="Helical" evidence="9">
    <location>
        <begin position="83"/>
        <end position="101"/>
    </location>
</feature>
<dbReference type="NCBIfam" id="TIGR00077">
    <property type="entry name" value="lspA"/>
    <property type="match status" value="1"/>
</dbReference>
<name>A0A429ZZS4_9ENTE</name>
<dbReference type="OrthoDB" id="9810259at2"/>
<dbReference type="InterPro" id="IPR001872">
    <property type="entry name" value="Peptidase_A8"/>
</dbReference>
<keyword evidence="2 9" id="KW-1003">Cell membrane</keyword>
<feature type="active site" evidence="9">
    <location>
        <position position="111"/>
    </location>
</feature>
<comment type="pathway">
    <text evidence="9">Protein modification; lipoprotein biosynthesis (signal peptide cleavage).</text>
</comment>
<dbReference type="GO" id="GO:0006508">
    <property type="term" value="P:proteolysis"/>
    <property type="evidence" value="ECO:0007669"/>
    <property type="project" value="UniProtKB-KW"/>
</dbReference>
<dbReference type="EC" id="3.4.23.36" evidence="9"/>
<evidence type="ECO:0000256" key="3">
    <source>
        <dbReference type="ARBA" id="ARBA00022670"/>
    </source>
</evidence>
<evidence type="ECO:0000256" key="6">
    <source>
        <dbReference type="ARBA" id="ARBA00022801"/>
    </source>
</evidence>
<feature type="transmembrane region" description="Helical" evidence="9">
    <location>
        <begin position="57"/>
        <end position="76"/>
    </location>
</feature>
<dbReference type="PRINTS" id="PR00781">
    <property type="entry name" value="LIPOSIGPTASE"/>
</dbReference>
<dbReference type="Pfam" id="PF01252">
    <property type="entry name" value="Peptidase_A8"/>
    <property type="match status" value="1"/>
</dbReference>
<keyword evidence="6 9" id="KW-0378">Hydrolase</keyword>
<proteinExistence type="inferred from homology"/>
<reference evidence="12 13" key="1">
    <citation type="submission" date="2017-05" db="EMBL/GenBank/DDBJ databases">
        <title>Vagococcus spp. assemblies.</title>
        <authorList>
            <person name="Gulvik C.A."/>
        </authorList>
    </citation>
    <scope>NUCLEOTIDE SEQUENCE [LARGE SCALE GENOMIC DNA]</scope>
    <source>
        <strain evidence="12 13">SS1995</strain>
    </source>
</reference>
<evidence type="ECO:0000256" key="2">
    <source>
        <dbReference type="ARBA" id="ARBA00022475"/>
    </source>
</evidence>
<feature type="active site" evidence="9">
    <location>
        <position position="127"/>
    </location>
</feature>
<evidence type="ECO:0000256" key="11">
    <source>
        <dbReference type="RuleBase" id="RU004181"/>
    </source>
</evidence>